<dbReference type="InterPro" id="IPR029058">
    <property type="entry name" value="AB_hydrolase_fold"/>
</dbReference>
<dbReference type="EMBL" id="BMQA01000003">
    <property type="protein sequence ID" value="GGJ03592.1"/>
    <property type="molecule type" value="Genomic_DNA"/>
</dbReference>
<evidence type="ECO:0000313" key="6">
    <source>
        <dbReference type="Proteomes" id="UP000657574"/>
    </source>
</evidence>
<reference evidence="5" key="2">
    <citation type="submission" date="2020-09" db="EMBL/GenBank/DDBJ databases">
        <authorList>
            <person name="Sun Q."/>
            <person name="Ohkuma M."/>
        </authorList>
    </citation>
    <scope>NUCLEOTIDE SEQUENCE</scope>
    <source>
        <strain evidence="5">JCM 3086</strain>
    </source>
</reference>
<gene>
    <name evidence="5" type="primary">aes</name>
    <name evidence="5" type="ORF">GCM10010121_012400</name>
</gene>
<dbReference type="PANTHER" id="PTHR48081">
    <property type="entry name" value="AB HYDROLASE SUPERFAMILY PROTEIN C4A8.06C"/>
    <property type="match status" value="1"/>
</dbReference>
<feature type="chain" id="PRO_5037387039" evidence="3">
    <location>
        <begin position="35"/>
        <end position="358"/>
    </location>
</feature>
<sequence>MPSTRIRISRKTAVTAAVALVTGAAISISATASATPSSAKQQGVVLEKDAQTFADAAAKNPPIYTQSYADARAALDSAQSGDVDKLPADVTHRTLKVGPTGEVTIRIVRPAGVSGTLPAVMYFHGGGWVLGNENTHDRLVRQIANGARAAVIFVDYTPAPEARYPIAIEQAYAATKWVAEHGSEINVDGSKIAVAGDSAGGNMAAAVTLMAKQRSGPKLSGQMLFYPVTDADFTTTSYQQFADGPWLTRNAMKWFWDTYAPNAKDRKQILASPLRASLNQLANLPKALVITDEADVLRDEGEAYAAKLRAAGNDVTAVRYQGTIHDFAMLNALADTNAAKAAVDQASHFLYDDLHNGS</sequence>
<dbReference type="RefSeq" id="WP_189309992.1">
    <property type="nucleotide sequence ID" value="NZ_BMQA01000003.1"/>
</dbReference>
<dbReference type="InterPro" id="IPR002168">
    <property type="entry name" value="Lipase_GDXG_HIS_AS"/>
</dbReference>
<name>A0A917K9F2_9ACTN</name>
<dbReference type="PROSITE" id="PS01173">
    <property type="entry name" value="LIPASE_GDXG_HIS"/>
    <property type="match status" value="1"/>
</dbReference>
<proteinExistence type="inferred from homology"/>
<evidence type="ECO:0000313" key="5">
    <source>
        <dbReference type="EMBL" id="GGJ03592.1"/>
    </source>
</evidence>
<keyword evidence="3" id="KW-0732">Signal</keyword>
<dbReference type="AlphaFoldDB" id="A0A917K9F2"/>
<dbReference type="SUPFAM" id="SSF53474">
    <property type="entry name" value="alpha/beta-Hydrolases"/>
    <property type="match status" value="1"/>
</dbReference>
<evidence type="ECO:0000259" key="4">
    <source>
        <dbReference type="Pfam" id="PF07859"/>
    </source>
</evidence>
<protein>
    <submittedName>
        <fullName evidence="5">Esterase</fullName>
    </submittedName>
</protein>
<dbReference type="Pfam" id="PF07859">
    <property type="entry name" value="Abhydrolase_3"/>
    <property type="match status" value="1"/>
</dbReference>
<keyword evidence="6" id="KW-1185">Reference proteome</keyword>
<evidence type="ECO:0000256" key="1">
    <source>
        <dbReference type="ARBA" id="ARBA00010515"/>
    </source>
</evidence>
<organism evidence="5 6">
    <name type="scientific">Streptomyces brasiliensis</name>
    <dbReference type="NCBI Taxonomy" id="1954"/>
    <lineage>
        <taxon>Bacteria</taxon>
        <taxon>Bacillati</taxon>
        <taxon>Actinomycetota</taxon>
        <taxon>Actinomycetes</taxon>
        <taxon>Kitasatosporales</taxon>
        <taxon>Streptomycetaceae</taxon>
        <taxon>Streptomyces</taxon>
    </lineage>
</organism>
<feature type="signal peptide" evidence="3">
    <location>
        <begin position="1"/>
        <end position="34"/>
    </location>
</feature>
<comment type="caution">
    <text evidence="5">The sequence shown here is derived from an EMBL/GenBank/DDBJ whole genome shotgun (WGS) entry which is preliminary data.</text>
</comment>
<accession>A0A917K9F2</accession>
<dbReference type="Proteomes" id="UP000657574">
    <property type="component" value="Unassembled WGS sequence"/>
</dbReference>
<evidence type="ECO:0000256" key="3">
    <source>
        <dbReference type="SAM" id="SignalP"/>
    </source>
</evidence>
<feature type="domain" description="Alpha/beta hydrolase fold-3" evidence="4">
    <location>
        <begin position="120"/>
        <end position="328"/>
    </location>
</feature>
<dbReference type="InterPro" id="IPR050300">
    <property type="entry name" value="GDXG_lipolytic_enzyme"/>
</dbReference>
<dbReference type="GO" id="GO:0016787">
    <property type="term" value="F:hydrolase activity"/>
    <property type="evidence" value="ECO:0007669"/>
    <property type="project" value="UniProtKB-KW"/>
</dbReference>
<keyword evidence="2" id="KW-0378">Hydrolase</keyword>
<comment type="similarity">
    <text evidence="1">Belongs to the 'GDXG' lipolytic enzyme family.</text>
</comment>
<reference evidence="5" key="1">
    <citation type="journal article" date="2014" name="Int. J. Syst. Evol. Microbiol.">
        <title>Complete genome sequence of Corynebacterium casei LMG S-19264T (=DSM 44701T), isolated from a smear-ripened cheese.</title>
        <authorList>
            <consortium name="US DOE Joint Genome Institute (JGI-PGF)"/>
            <person name="Walter F."/>
            <person name="Albersmeier A."/>
            <person name="Kalinowski J."/>
            <person name="Ruckert C."/>
        </authorList>
    </citation>
    <scope>NUCLEOTIDE SEQUENCE</scope>
    <source>
        <strain evidence="5">JCM 3086</strain>
    </source>
</reference>
<evidence type="ECO:0000256" key="2">
    <source>
        <dbReference type="ARBA" id="ARBA00022801"/>
    </source>
</evidence>
<dbReference type="PANTHER" id="PTHR48081:SF8">
    <property type="entry name" value="ALPHA_BETA HYDROLASE FOLD-3 DOMAIN-CONTAINING PROTEIN-RELATED"/>
    <property type="match status" value="1"/>
</dbReference>
<dbReference type="Gene3D" id="3.40.50.1820">
    <property type="entry name" value="alpha/beta hydrolase"/>
    <property type="match status" value="1"/>
</dbReference>
<dbReference type="InterPro" id="IPR013094">
    <property type="entry name" value="AB_hydrolase_3"/>
</dbReference>